<reference evidence="2 3" key="1">
    <citation type="submission" date="2019-03" db="EMBL/GenBank/DDBJ databases">
        <title>Genomic Encyclopedia of Type Strains, Phase IV (KMG-IV): sequencing the most valuable type-strain genomes for metagenomic binning, comparative biology and taxonomic classification.</title>
        <authorList>
            <person name="Goeker M."/>
        </authorList>
    </citation>
    <scope>NUCLEOTIDE SEQUENCE [LARGE SCALE GENOMIC DNA]</scope>
    <source>
        <strain evidence="2 3">DSM 25287</strain>
    </source>
</reference>
<evidence type="ECO:0008006" key="4">
    <source>
        <dbReference type="Google" id="ProtNLM"/>
    </source>
</evidence>
<evidence type="ECO:0000256" key="1">
    <source>
        <dbReference type="SAM" id="SignalP"/>
    </source>
</evidence>
<feature type="chain" id="PRO_5020413783" description="Secreted protein with PEP-CTERM sorting signal" evidence="1">
    <location>
        <begin position="26"/>
        <end position="265"/>
    </location>
</feature>
<sequence length="265" mass="27010">MPRTTTMTILAATGALMLSQAPAHAGPVQLLSQHRYVSVTGTASILDFGHGELISDTGHDAYSAAAGDFGPFDAAAIVSAFGVSGYEANASGSGAAAQTSSLDGGAFGFTAATEMYAAGSSGVPGRGSVTALATTGFEVGFSIAAPSRWRLEMSSAVPDSNSQFSFRLADVAGTVIWDQTYLYDPVLGTQYDYVTLLDLAAGEYALTAYLSSYASFDGDVAYSGQGRAGFALAPLVELPEPHAAALLALGLAGLQRLRVARATPA</sequence>
<feature type="signal peptide" evidence="1">
    <location>
        <begin position="1"/>
        <end position="25"/>
    </location>
</feature>
<gene>
    <name evidence="2" type="ORF">EV699_10759</name>
</gene>
<keyword evidence="1" id="KW-0732">Signal</keyword>
<dbReference type="Proteomes" id="UP000295765">
    <property type="component" value="Unassembled WGS sequence"/>
</dbReference>
<comment type="caution">
    <text evidence="2">The sequence shown here is derived from an EMBL/GenBank/DDBJ whole genome shotgun (WGS) entry which is preliminary data.</text>
</comment>
<evidence type="ECO:0000313" key="2">
    <source>
        <dbReference type="EMBL" id="TCO81666.1"/>
    </source>
</evidence>
<dbReference type="AlphaFoldDB" id="A0A4R2L8M8"/>
<dbReference type="EMBL" id="SLWY01000007">
    <property type="protein sequence ID" value="TCO81666.1"/>
    <property type="molecule type" value="Genomic_DNA"/>
</dbReference>
<evidence type="ECO:0000313" key="3">
    <source>
        <dbReference type="Proteomes" id="UP000295765"/>
    </source>
</evidence>
<protein>
    <recommendedName>
        <fullName evidence="4">Secreted protein with PEP-CTERM sorting signal</fullName>
    </recommendedName>
</protein>
<organism evidence="2 3">
    <name type="scientific">Plasticicumulans lactativorans</name>
    <dbReference type="NCBI Taxonomy" id="1133106"/>
    <lineage>
        <taxon>Bacteria</taxon>
        <taxon>Pseudomonadati</taxon>
        <taxon>Pseudomonadota</taxon>
        <taxon>Gammaproteobacteria</taxon>
        <taxon>Candidatus Competibacteraceae</taxon>
        <taxon>Plasticicumulans</taxon>
    </lineage>
</organism>
<name>A0A4R2L8M8_9GAMM</name>
<keyword evidence="3" id="KW-1185">Reference proteome</keyword>
<proteinExistence type="predicted"/>
<accession>A0A4R2L8M8</accession>